<evidence type="ECO:0000256" key="1">
    <source>
        <dbReference type="SAM" id="MobiDB-lite"/>
    </source>
</evidence>
<evidence type="ECO:0000313" key="3">
    <source>
        <dbReference type="EMBL" id="CAB4126938.1"/>
    </source>
</evidence>
<evidence type="ECO:0000259" key="2">
    <source>
        <dbReference type="Pfam" id="PF24703"/>
    </source>
</evidence>
<feature type="domain" description="DUF7666" evidence="2">
    <location>
        <begin position="33"/>
        <end position="127"/>
    </location>
</feature>
<dbReference type="PRINTS" id="PR00327">
    <property type="entry name" value="ICENUCLEATN"/>
</dbReference>
<sequence>MTAQTVNFKMASKAKRAPRKESRVAKNQHTSLILRTCNADMSSRNGFVWPVSGHVQCPDWSPVPECGNGLHGLLWGEGDNHLDFNDTAKWLVVEVLNTDIVDLGGKVKFPRGTVVHVGNRLSAVAFIAAHPLGRSRAIVGGIDIAGNHGKALAGHRGTATAGHRGTALAGNGGTALAGECGTATAGNCGTATAGNDGTATAGHYGTALAGDRGTALAGNDGTATAGNCGTATAGHRGTATAGVSGTIMIKHWDGNRYRIVTGYIGEDGLLPNVKYKLSDDGKKFVVA</sequence>
<reference evidence="3" key="1">
    <citation type="submission" date="2020-04" db="EMBL/GenBank/DDBJ databases">
        <authorList>
            <person name="Chiriac C."/>
            <person name="Salcher M."/>
            <person name="Ghai R."/>
            <person name="Kavagutti S V."/>
        </authorList>
    </citation>
    <scope>NUCLEOTIDE SEQUENCE</scope>
</reference>
<proteinExistence type="predicted"/>
<protein>
    <recommendedName>
        <fullName evidence="2">DUF7666 domain-containing protein</fullName>
    </recommendedName>
</protein>
<name>A0A6J5KWP8_9CAUD</name>
<organism evidence="3">
    <name type="scientific">uncultured Caudovirales phage</name>
    <dbReference type="NCBI Taxonomy" id="2100421"/>
    <lineage>
        <taxon>Viruses</taxon>
        <taxon>Duplodnaviria</taxon>
        <taxon>Heunggongvirae</taxon>
        <taxon>Uroviricota</taxon>
        <taxon>Caudoviricetes</taxon>
        <taxon>Peduoviridae</taxon>
        <taxon>Maltschvirus</taxon>
        <taxon>Maltschvirus maltsch</taxon>
    </lineage>
</organism>
<dbReference type="Pfam" id="PF24703">
    <property type="entry name" value="DUF7666"/>
    <property type="match status" value="1"/>
</dbReference>
<dbReference type="SUPFAM" id="SSF69349">
    <property type="entry name" value="Phage fibre proteins"/>
    <property type="match status" value="1"/>
</dbReference>
<dbReference type="EMBL" id="LR796209">
    <property type="protein sequence ID" value="CAB4126938.1"/>
    <property type="molecule type" value="Genomic_DNA"/>
</dbReference>
<dbReference type="InterPro" id="IPR000258">
    <property type="entry name" value="Ice_nucleatn"/>
</dbReference>
<feature type="region of interest" description="Disordered" evidence="1">
    <location>
        <begin position="1"/>
        <end position="25"/>
    </location>
</feature>
<gene>
    <name evidence="3" type="ORF">UFOVP75_46</name>
</gene>
<dbReference type="InterPro" id="IPR056083">
    <property type="entry name" value="DUF7666"/>
</dbReference>
<accession>A0A6J5KWP8</accession>